<proteinExistence type="predicted"/>
<dbReference type="RefSeq" id="WP_379022466.1">
    <property type="nucleotide sequence ID" value="NZ_JBHRTA010000031.1"/>
</dbReference>
<dbReference type="EMBL" id="JBHRTA010000031">
    <property type="protein sequence ID" value="MFC3198113.1"/>
    <property type="molecule type" value="Genomic_DNA"/>
</dbReference>
<accession>A0ABV7JP44</accession>
<dbReference type="Gene3D" id="2.40.50.140">
    <property type="entry name" value="Nucleic acid-binding proteins"/>
    <property type="match status" value="1"/>
</dbReference>
<comment type="caution">
    <text evidence="2">The sequence shown here is derived from an EMBL/GenBank/DDBJ whole genome shotgun (WGS) entry which is preliminary data.</text>
</comment>
<gene>
    <name evidence="2" type="ORF">ACFOET_10875</name>
</gene>
<feature type="compositionally biased region" description="Polar residues" evidence="1">
    <location>
        <begin position="1130"/>
        <end position="1139"/>
    </location>
</feature>
<dbReference type="SUPFAM" id="SSF50249">
    <property type="entry name" value="Nucleic acid-binding proteins"/>
    <property type="match status" value="1"/>
</dbReference>
<evidence type="ECO:0008006" key="4">
    <source>
        <dbReference type="Google" id="ProtNLM"/>
    </source>
</evidence>
<keyword evidence="3" id="KW-1185">Reference proteome</keyword>
<dbReference type="Proteomes" id="UP001595526">
    <property type="component" value="Unassembled WGS sequence"/>
</dbReference>
<feature type="region of interest" description="Disordered" evidence="1">
    <location>
        <begin position="1127"/>
        <end position="1149"/>
    </location>
</feature>
<sequence length="1149" mass="134079">MLIGLVKWFDSEKKYGVVGTPGGKEYFLHINSFSTNPRKIFKKTSIAFQEAMDAKGERNVAKKCHLVEKPEDWISIFSYLGKPDNVGIEVEAIRYGRRGNPYYRRETQNFSLIALSIEQFLKGKAESEIVSIVTEYFDNGLNPDHFISYGEHIESAITKVFPNSSSNMLNKVFVHFRENLNEEILFAVWKKKKFRFISYSDKDDYEIPEGILKSKIDEIGVPELNRIANFSFGPEFCSQHVDTKFSRVEHLSSSEIKNLYQFLGFCSENKQTQMRLTLNSLLARKTVAELASLASDLDLITDDTSFVKYSRLLQFIPSQLNNEHIGQIKREFYDIVSSRCVDDFKPELWIKGIIDEIPFEYVSAAFLDGNTKNEKRIAILAKSPPNEQLELLKAFSSKYNHEKAFVLIEGLVRKENSLEYHFKLSEVLFDEEFWTDKKCSEIISLFNNYVRNESSDALKYALFLNGFVKDVPRNEIIKNIAQLGKDDCKRILSNISVDDEGFIQRILEGKVTDKNIPDIDWLYDLADEFLDPAAFMLFDKKVFETIAQPEYFKFWSVGKAKIFPDNHIGSILNDRFENYGQIETWISSNIISAEHISGFLLSYLQRGDPVTDRFIFCKQLNHIKYLLQLNETHLEKIRQHRSEFYTVILWFLDKEDALNFELLKSKFIYFAPDEQVRIIRKLFFLKASGRFELTVEKLNELARFDGDLYKAGLNFNPDIPVDISTDVVIKALQSYEKYKRFIVENELFAVILNDLNLDKTRRFKLENYFESCLGREVGTFDWDTLGTISKITALSRNGANVTYFAIKFEYNQYLIEQIKKLPGRKWNADAGHWGVPLQYEKEVLAFGRKNHFFFDFEGSNYSNNTHLVVFERKDRPNGISFCEGRLANRPHKRFNKKFWWCAGQPCFSKCETIHPTEEWEQYTLLDFCEILGFETDEINQMGDFVPKGHYYLFIALINRFNRLLDKLYCRDCNHILFPSDFGTGHFAAHTVIRFQCRNEDCDNNEEVYLNHCLNGQCNCIIDSRTSKKCPNGLFICNNCGSCCSHNMLQRRLKNLKLNGGYIHHNLIRCVEEQLGHLERAEYFCYRCESEMTETRPDVFECSDCKVQYDTGKYKFKRPHIHLKKEKKMYESNQRNSGDTASDDKIDLPF</sequence>
<evidence type="ECO:0000256" key="1">
    <source>
        <dbReference type="SAM" id="MobiDB-lite"/>
    </source>
</evidence>
<evidence type="ECO:0000313" key="2">
    <source>
        <dbReference type="EMBL" id="MFC3198113.1"/>
    </source>
</evidence>
<dbReference type="InterPro" id="IPR012340">
    <property type="entry name" value="NA-bd_OB-fold"/>
</dbReference>
<protein>
    <recommendedName>
        <fullName evidence="4">Cold shock domain-containing protein</fullName>
    </recommendedName>
</protein>
<organism evidence="2 3">
    <name type="scientific">Parapedobacter deserti</name>
    <dbReference type="NCBI Taxonomy" id="1912957"/>
    <lineage>
        <taxon>Bacteria</taxon>
        <taxon>Pseudomonadati</taxon>
        <taxon>Bacteroidota</taxon>
        <taxon>Sphingobacteriia</taxon>
        <taxon>Sphingobacteriales</taxon>
        <taxon>Sphingobacteriaceae</taxon>
        <taxon>Parapedobacter</taxon>
    </lineage>
</organism>
<evidence type="ECO:0000313" key="3">
    <source>
        <dbReference type="Proteomes" id="UP001595526"/>
    </source>
</evidence>
<name>A0ABV7JP44_9SPHI</name>
<reference evidence="3" key="1">
    <citation type="journal article" date="2019" name="Int. J. Syst. Evol. Microbiol.">
        <title>The Global Catalogue of Microorganisms (GCM) 10K type strain sequencing project: providing services to taxonomists for standard genome sequencing and annotation.</title>
        <authorList>
            <consortium name="The Broad Institute Genomics Platform"/>
            <consortium name="The Broad Institute Genome Sequencing Center for Infectious Disease"/>
            <person name="Wu L."/>
            <person name="Ma J."/>
        </authorList>
    </citation>
    <scope>NUCLEOTIDE SEQUENCE [LARGE SCALE GENOMIC DNA]</scope>
    <source>
        <strain evidence="3">KCTC 52416</strain>
    </source>
</reference>